<keyword evidence="2 6" id="KW-0645">Protease</keyword>
<feature type="active site" description="Charge relay system" evidence="5 6">
    <location>
        <position position="414"/>
    </location>
</feature>
<keyword evidence="4 6" id="KW-0720">Serine protease</keyword>
<reference evidence="9 10" key="1">
    <citation type="submission" date="2017-12" db="EMBL/GenBank/DDBJ databases">
        <title>Phylogenetic diversity of female urinary microbiome.</title>
        <authorList>
            <person name="Thomas-White K."/>
            <person name="Wolfe A.J."/>
        </authorList>
    </citation>
    <scope>NUCLEOTIDE SEQUENCE [LARGE SCALE GENOMIC DNA]</scope>
    <source>
        <strain evidence="9 10">UMB1298</strain>
    </source>
</reference>
<dbReference type="InterPro" id="IPR007253">
    <property type="entry name" value="Cell_wall-bd_2"/>
</dbReference>
<dbReference type="PROSITE" id="PS51892">
    <property type="entry name" value="SUBTILASE"/>
    <property type="match status" value="1"/>
</dbReference>
<dbReference type="Gene3D" id="3.40.50.200">
    <property type="entry name" value="Peptidase S8/S53 domain"/>
    <property type="match status" value="1"/>
</dbReference>
<dbReference type="Pfam" id="PF00082">
    <property type="entry name" value="Peptidase_S8"/>
    <property type="match status" value="1"/>
</dbReference>
<comment type="caution">
    <text evidence="9">The sequence shown here is derived from an EMBL/GenBank/DDBJ whole genome shotgun (WGS) entry which is preliminary data.</text>
</comment>
<dbReference type="FunFam" id="3.40.50.200:FF:000014">
    <property type="entry name" value="Proteinase K"/>
    <property type="match status" value="1"/>
</dbReference>
<protein>
    <recommendedName>
        <fullName evidence="8">GCM domain-containing protein</fullName>
    </recommendedName>
</protein>
<comment type="similarity">
    <text evidence="1 6 7">Belongs to the peptidase S8 family.</text>
</comment>
<dbReference type="GO" id="GO:0006508">
    <property type="term" value="P:proteolysis"/>
    <property type="evidence" value="ECO:0007669"/>
    <property type="project" value="UniProtKB-KW"/>
</dbReference>
<sequence length="785" mass="79596">MPPVGLGGTTRRTARCTAPRGNCAGPLPRLPCRDRPGVLLCHISVAPPVPTMRPRHTTHDWGNVVMNSTSRKAMGALGVVGLALTAAPAAVAAGGNAAAEQGTAGDYIVLLNQSAKVASAGGLDTASGKAAAQAHTNRVVEGFKADGIEVKRTYSTLGGFSATLTAEQAAELQNDPAVAKIAKDFKVRAHDTQKSPKSWGLDRVDQPKLPLDDSYSYNATGKGVTAYVVDTGLNPKHQEFTGRVGQGADFVGGGTADCSGHGTHVAGTVAGTVSGVAKEATVVPVRVLDCEGNGTGETIIGGVDWVAANAKNPGVVNMSLGGHDSQPVFDEFIARLTDAGLLTVTAAGNDAMDACGSWPGNSPAALNVGSTDRTDSMSSFSNFGKCVDIMAPGSGIISADFETTSGFTSMDGTSMAAPHVAGAAALYLEKNPKATPAQVTEAILGSATKDALKGLQGSPNLLLNTTELVKDDPKPEPERELLRWGGKDRYETAAEVATSGQKSAATVYLASGQGFSDAMTSSNAAAGSARTAALPGDGDVPTLLTRTGSLPASTKAALQKLGTKSVTVIGGEKAVSPAVEAELKAMGLGVKRISGGDRYETSANVAKRFGSGVDTLYVASGEDKAYADALAGAALAGSKQAPVLLTRPDQADAVTMDAVKSLAPKKVVVLGGPAAVSDAVAKQVGASERLAGADRYETSVAIAKKFEGEKYNFFATGHDYADALSGGTMAANQDSPLLLTRQQALPGSVGAYVKADPADHNVIVGGPAAVSTTVEASLKAALGIK</sequence>
<evidence type="ECO:0000259" key="8">
    <source>
        <dbReference type="PROSITE" id="PS50807"/>
    </source>
</evidence>
<dbReference type="GO" id="GO:0003677">
    <property type="term" value="F:DNA binding"/>
    <property type="evidence" value="ECO:0007669"/>
    <property type="project" value="InterPro"/>
</dbReference>
<keyword evidence="10" id="KW-1185">Reference proteome</keyword>
<dbReference type="PANTHER" id="PTHR43806:SF11">
    <property type="entry name" value="CEREVISIN-RELATED"/>
    <property type="match status" value="1"/>
</dbReference>
<dbReference type="InterPro" id="IPR023827">
    <property type="entry name" value="Peptidase_S8_Asp-AS"/>
</dbReference>
<dbReference type="PROSITE" id="PS00136">
    <property type="entry name" value="SUBTILASE_ASP"/>
    <property type="match status" value="1"/>
</dbReference>
<dbReference type="InterPro" id="IPR050131">
    <property type="entry name" value="Peptidase_S8_subtilisin-like"/>
</dbReference>
<dbReference type="InterPro" id="IPR003902">
    <property type="entry name" value="Tscrpt_reg_GCM"/>
</dbReference>
<proteinExistence type="inferred from homology"/>
<evidence type="ECO:0000256" key="6">
    <source>
        <dbReference type="PROSITE-ProRule" id="PRU01240"/>
    </source>
</evidence>
<dbReference type="EMBL" id="PKIZ01000024">
    <property type="protein sequence ID" value="PKZ40900.1"/>
    <property type="molecule type" value="Genomic_DNA"/>
</dbReference>
<dbReference type="PANTHER" id="PTHR43806">
    <property type="entry name" value="PEPTIDASE S8"/>
    <property type="match status" value="1"/>
</dbReference>
<evidence type="ECO:0000256" key="3">
    <source>
        <dbReference type="ARBA" id="ARBA00022801"/>
    </source>
</evidence>
<dbReference type="InterPro" id="IPR023828">
    <property type="entry name" value="Peptidase_S8_Ser-AS"/>
</dbReference>
<evidence type="ECO:0000256" key="7">
    <source>
        <dbReference type="RuleBase" id="RU003355"/>
    </source>
</evidence>
<dbReference type="GO" id="GO:0004252">
    <property type="term" value="F:serine-type endopeptidase activity"/>
    <property type="evidence" value="ECO:0007669"/>
    <property type="project" value="UniProtKB-UniRule"/>
</dbReference>
<dbReference type="PRINTS" id="PR00723">
    <property type="entry name" value="SUBTILISIN"/>
</dbReference>
<evidence type="ECO:0000313" key="10">
    <source>
        <dbReference type="Proteomes" id="UP000234206"/>
    </source>
</evidence>
<dbReference type="InterPro" id="IPR000209">
    <property type="entry name" value="Peptidase_S8/S53_dom"/>
</dbReference>
<dbReference type="PROSITE" id="PS00137">
    <property type="entry name" value="SUBTILASE_HIS"/>
    <property type="match status" value="1"/>
</dbReference>
<dbReference type="Pfam" id="PF04122">
    <property type="entry name" value="CW_binding_2"/>
    <property type="match status" value="3"/>
</dbReference>
<evidence type="ECO:0000256" key="4">
    <source>
        <dbReference type="ARBA" id="ARBA00022825"/>
    </source>
</evidence>
<accession>A0A2I1P8G5</accession>
<keyword evidence="3 6" id="KW-0378">Hydrolase</keyword>
<dbReference type="SUPFAM" id="SSF54897">
    <property type="entry name" value="Protease propeptides/inhibitors"/>
    <property type="match status" value="1"/>
</dbReference>
<feature type="active site" description="Charge relay system" evidence="5 6">
    <location>
        <position position="261"/>
    </location>
</feature>
<dbReference type="OrthoDB" id="9813435at2"/>
<evidence type="ECO:0000256" key="5">
    <source>
        <dbReference type="PIRSR" id="PIRSR615500-1"/>
    </source>
</evidence>
<feature type="active site" description="Charge relay system" evidence="5 6">
    <location>
        <position position="230"/>
    </location>
</feature>
<dbReference type="InterPro" id="IPR015500">
    <property type="entry name" value="Peptidase_S8_subtilisin-rel"/>
</dbReference>
<dbReference type="GO" id="GO:0005615">
    <property type="term" value="C:extracellular space"/>
    <property type="evidence" value="ECO:0007669"/>
    <property type="project" value="TreeGrafter"/>
</dbReference>
<dbReference type="Gene3D" id="3.30.70.80">
    <property type="entry name" value="Peptidase S8 propeptide/proteinase inhibitor I9"/>
    <property type="match status" value="1"/>
</dbReference>
<dbReference type="InterPro" id="IPR037045">
    <property type="entry name" value="S8pro/Inhibitor_I9_sf"/>
</dbReference>
<dbReference type="Pfam" id="PF05922">
    <property type="entry name" value="Inhibitor_I9"/>
    <property type="match status" value="1"/>
</dbReference>
<gene>
    <name evidence="9" type="ORF">CYJ76_10565</name>
</gene>
<dbReference type="AlphaFoldDB" id="A0A2I1P8G5"/>
<dbReference type="CDD" id="cd04077">
    <property type="entry name" value="Peptidases_S8_PCSK9_ProteinaseK_like"/>
    <property type="match status" value="1"/>
</dbReference>
<dbReference type="InterPro" id="IPR036852">
    <property type="entry name" value="Peptidase_S8/S53_dom_sf"/>
</dbReference>
<dbReference type="PROSITE" id="PS50807">
    <property type="entry name" value="GCM"/>
    <property type="match status" value="1"/>
</dbReference>
<name>A0A2I1P8G5_9MICO</name>
<dbReference type="InterPro" id="IPR010259">
    <property type="entry name" value="S8pro/Inhibitor_I9"/>
</dbReference>
<dbReference type="SUPFAM" id="SSF52743">
    <property type="entry name" value="Subtilisin-like"/>
    <property type="match status" value="1"/>
</dbReference>
<dbReference type="InterPro" id="IPR034193">
    <property type="entry name" value="PCSK9_ProteinaseK-like"/>
</dbReference>
<organism evidence="9 10">
    <name type="scientific">Kytococcus schroeteri</name>
    <dbReference type="NCBI Taxonomy" id="138300"/>
    <lineage>
        <taxon>Bacteria</taxon>
        <taxon>Bacillati</taxon>
        <taxon>Actinomycetota</taxon>
        <taxon>Actinomycetes</taxon>
        <taxon>Micrococcales</taxon>
        <taxon>Kytococcaceae</taxon>
        <taxon>Kytococcus</taxon>
    </lineage>
</organism>
<evidence type="ECO:0000313" key="9">
    <source>
        <dbReference type="EMBL" id="PKZ40900.1"/>
    </source>
</evidence>
<evidence type="ECO:0000256" key="1">
    <source>
        <dbReference type="ARBA" id="ARBA00011073"/>
    </source>
</evidence>
<dbReference type="Gene3D" id="3.40.50.12090">
    <property type="match status" value="2"/>
</dbReference>
<dbReference type="GO" id="GO:0006355">
    <property type="term" value="P:regulation of DNA-templated transcription"/>
    <property type="evidence" value="ECO:0007669"/>
    <property type="project" value="InterPro"/>
</dbReference>
<dbReference type="InterPro" id="IPR022398">
    <property type="entry name" value="Peptidase_S8_His-AS"/>
</dbReference>
<evidence type="ECO:0000256" key="2">
    <source>
        <dbReference type="ARBA" id="ARBA00022670"/>
    </source>
</evidence>
<dbReference type="Proteomes" id="UP000234206">
    <property type="component" value="Unassembled WGS sequence"/>
</dbReference>
<feature type="domain" description="GCM" evidence="8">
    <location>
        <begin position="1"/>
        <end position="77"/>
    </location>
</feature>
<dbReference type="PROSITE" id="PS00138">
    <property type="entry name" value="SUBTILASE_SER"/>
    <property type="match status" value="1"/>
</dbReference>